<reference evidence="2" key="1">
    <citation type="submission" date="2022-11" db="UniProtKB">
        <authorList>
            <consortium name="WormBaseParasite"/>
        </authorList>
    </citation>
    <scope>IDENTIFICATION</scope>
</reference>
<protein>
    <submittedName>
        <fullName evidence="2">Uncharacterized protein</fullName>
    </submittedName>
</protein>
<name>A0AC34G9Q2_9BILA</name>
<proteinExistence type="predicted"/>
<dbReference type="WBParaSite" id="ES5_v2.g26242.t1">
    <property type="protein sequence ID" value="ES5_v2.g26242.t1"/>
    <property type="gene ID" value="ES5_v2.g26242"/>
</dbReference>
<organism evidence="1 2">
    <name type="scientific">Panagrolaimus sp. ES5</name>
    <dbReference type="NCBI Taxonomy" id="591445"/>
    <lineage>
        <taxon>Eukaryota</taxon>
        <taxon>Metazoa</taxon>
        <taxon>Ecdysozoa</taxon>
        <taxon>Nematoda</taxon>
        <taxon>Chromadorea</taxon>
        <taxon>Rhabditida</taxon>
        <taxon>Tylenchina</taxon>
        <taxon>Panagrolaimomorpha</taxon>
        <taxon>Panagrolaimoidea</taxon>
        <taxon>Panagrolaimidae</taxon>
        <taxon>Panagrolaimus</taxon>
    </lineage>
</organism>
<sequence>MEKKKQQKSQCSNCHAYRHTVQDCGFTFCLFCLKKNYQNNHHHCNRDVVKNFGNFATIGSYQKYARSLLVGENYEAVRIRLQNERNLLTVTNDNQPAPQQLSAMPYSPSNDYEPAPQSELPLPPQEQSQPMSPVPQQQRGNYEQSPAAQIIPQRIEDAAQASQHGPDQVVQEPQGTRPTTPIPYWKRDCYCTSFCSICSPSTFE</sequence>
<evidence type="ECO:0000313" key="2">
    <source>
        <dbReference type="WBParaSite" id="ES5_v2.g26242.t1"/>
    </source>
</evidence>
<dbReference type="Proteomes" id="UP000887579">
    <property type="component" value="Unplaced"/>
</dbReference>
<accession>A0AC34G9Q2</accession>
<evidence type="ECO:0000313" key="1">
    <source>
        <dbReference type="Proteomes" id="UP000887579"/>
    </source>
</evidence>